<protein>
    <submittedName>
        <fullName evidence="1">Uncharacterized protein</fullName>
    </submittedName>
</protein>
<sequence length="682" mass="73570">MDTLSWAAGNSTDPTTALWASVSVKSVLVLAFAFTLSIALRRASAASRHTLWLASLLALAGLPLLSLSVPKFTLPILPAAAPSSSARHSAIAAQRDPEARESGRLSSASPFPPIVTGDVTPPSISRAAPMTAAHAKTKDSAQNAAPALARQRTSPSAPWLLLIWIAGVCLMLARTLLGFAGARRLVQRCDVILGGATWERVQDARRRLSVARRVVLRVGSTDRTLSVPMTCGVLHPTILLPRNASEWPEERLRAAILHETAHIRRRDWLTMALTQFVCALYWWNPLVWVAAQKLRLESEQACDDLVLGAGVPAADYASHLLDVARGLTASRQPLAAVAMAQPREIARRLESILAEHRDRRGATRGGFALAGVLLAGSGSLAAIHLAARIHAISQESPSRLSADASPGAVQLKLVQTLKTDDKVNCIAFTPDSKRILAGSWSTLWDDFQTKYSHEGVIAFWSAETGKQLSKRRLPAPLISVAYSPDGRLLATGYAGGDLRISDSATGRTLRQTHLPSDGIEVLQFSPDGLTLACGTFQSGECSSGPGPLYLVDPSTGRQRDKGYHGVFRKIPRRWDRQWFAVGNGRLVTWSNGVSLWSPAWGQPTIHLRQYLARICAVQGNRVAILEDSEIHLWDIRARREVGAVSVGDLGNAGYPHLAFSPDGRYLAYGGSGAIKVWRVSGS</sequence>
<evidence type="ECO:0000313" key="1">
    <source>
        <dbReference type="EMBL" id="BDI34516.1"/>
    </source>
</evidence>
<dbReference type="SMART" id="SM00320">
    <property type="entry name" value="WD40"/>
    <property type="match status" value="4"/>
</dbReference>
<dbReference type="AlphaFoldDB" id="A0A402CQW2"/>
<dbReference type="EMBL" id="AP025739">
    <property type="protein sequence ID" value="BDI34516.1"/>
    <property type="molecule type" value="Genomic_DNA"/>
</dbReference>
<dbReference type="KEGG" id="ccot:CCAX7_65670"/>
<reference evidence="1 2" key="1">
    <citation type="journal article" date="2019" name="Int. J. Syst. Evol. Microbiol.">
        <title>Capsulimonas corticalis gen. nov., sp. nov., an aerobic capsulated bacterium, of a novel bacterial order, Capsulimonadales ord. nov., of the class Armatimonadia of the phylum Armatimonadetes.</title>
        <authorList>
            <person name="Li J."/>
            <person name="Kudo C."/>
            <person name="Tonouchi A."/>
        </authorList>
    </citation>
    <scope>NUCLEOTIDE SEQUENCE [LARGE SCALE GENOMIC DNA]</scope>
    <source>
        <strain evidence="1 2">AX-7</strain>
    </source>
</reference>
<gene>
    <name evidence="1" type="ORF">CCAX7_65670</name>
</gene>
<dbReference type="SUPFAM" id="SSF101908">
    <property type="entry name" value="Putative isomerase YbhE"/>
    <property type="match status" value="1"/>
</dbReference>
<dbReference type="PANTHER" id="PTHR34978">
    <property type="entry name" value="POSSIBLE SENSOR-TRANSDUCER PROTEIN BLAR"/>
    <property type="match status" value="1"/>
</dbReference>
<evidence type="ECO:0000313" key="2">
    <source>
        <dbReference type="Proteomes" id="UP000287394"/>
    </source>
</evidence>
<dbReference type="InterPro" id="IPR001680">
    <property type="entry name" value="WD40_rpt"/>
</dbReference>
<organism evidence="1 2">
    <name type="scientific">Capsulimonas corticalis</name>
    <dbReference type="NCBI Taxonomy" id="2219043"/>
    <lineage>
        <taxon>Bacteria</taxon>
        <taxon>Bacillati</taxon>
        <taxon>Armatimonadota</taxon>
        <taxon>Armatimonadia</taxon>
        <taxon>Capsulimonadales</taxon>
        <taxon>Capsulimonadaceae</taxon>
        <taxon>Capsulimonas</taxon>
    </lineage>
</organism>
<proteinExistence type="predicted"/>
<dbReference type="Proteomes" id="UP000287394">
    <property type="component" value="Chromosome"/>
</dbReference>
<dbReference type="Pfam" id="PF05569">
    <property type="entry name" value="Peptidase_M56"/>
    <property type="match status" value="1"/>
</dbReference>
<dbReference type="OrthoDB" id="5696981at2"/>
<dbReference type="Pfam" id="PF00400">
    <property type="entry name" value="WD40"/>
    <property type="match status" value="3"/>
</dbReference>
<dbReference type="InterPro" id="IPR015943">
    <property type="entry name" value="WD40/YVTN_repeat-like_dom_sf"/>
</dbReference>
<dbReference type="PANTHER" id="PTHR34978:SF3">
    <property type="entry name" value="SLR0241 PROTEIN"/>
    <property type="match status" value="1"/>
</dbReference>
<accession>A0A402CQW2</accession>
<name>A0A402CQW2_9BACT</name>
<dbReference type="InterPro" id="IPR008756">
    <property type="entry name" value="Peptidase_M56"/>
</dbReference>
<dbReference type="Gene3D" id="2.130.10.10">
    <property type="entry name" value="YVTN repeat-like/Quinoprotein amine dehydrogenase"/>
    <property type="match status" value="2"/>
</dbReference>
<dbReference type="InterPro" id="IPR052173">
    <property type="entry name" value="Beta-lactam_resp_regulator"/>
</dbReference>
<dbReference type="RefSeq" id="WP_119319872.1">
    <property type="nucleotide sequence ID" value="NZ_AP025739.1"/>
</dbReference>
<keyword evidence="2" id="KW-1185">Reference proteome</keyword>
<dbReference type="CDD" id="cd07341">
    <property type="entry name" value="M56_BlaR1_MecR1_like"/>
    <property type="match status" value="1"/>
</dbReference>